<dbReference type="EMBL" id="BGPR01000038">
    <property type="protein sequence ID" value="GBL84591.1"/>
    <property type="molecule type" value="Genomic_DNA"/>
</dbReference>
<proteinExistence type="predicted"/>
<reference evidence="1 2" key="1">
    <citation type="journal article" date="2019" name="Sci. Rep.">
        <title>Orb-weaving spider Araneus ventricosus genome elucidates the spidroin gene catalogue.</title>
        <authorList>
            <person name="Kono N."/>
            <person name="Nakamura H."/>
            <person name="Ohtoshi R."/>
            <person name="Moran D.A.P."/>
            <person name="Shinohara A."/>
            <person name="Yoshida Y."/>
            <person name="Fujiwara M."/>
            <person name="Mori M."/>
            <person name="Tomita M."/>
            <person name="Arakawa K."/>
        </authorList>
    </citation>
    <scope>NUCLEOTIDE SEQUENCE [LARGE SCALE GENOMIC DNA]</scope>
</reference>
<comment type="caution">
    <text evidence="1">The sequence shown here is derived from an EMBL/GenBank/DDBJ whole genome shotgun (WGS) entry which is preliminary data.</text>
</comment>
<protein>
    <submittedName>
        <fullName evidence="1">Uncharacterized protein</fullName>
    </submittedName>
</protein>
<accession>A0A4Y2AX08</accession>
<gene>
    <name evidence="1" type="ORF">AVEN_191060_1</name>
</gene>
<sequence>MRGKGSKWVFQILISRIVGKLDKPSECGRWNMLLIRHLKEKCTAIASRANTDTGCKCIKVAKGAIPTFWEHLKDTFTHRQTRQGQIRAKIDSKDHYSETIVKERSC</sequence>
<keyword evidence="2" id="KW-1185">Reference proteome</keyword>
<dbReference type="Proteomes" id="UP000499080">
    <property type="component" value="Unassembled WGS sequence"/>
</dbReference>
<evidence type="ECO:0000313" key="2">
    <source>
        <dbReference type="Proteomes" id="UP000499080"/>
    </source>
</evidence>
<evidence type="ECO:0000313" key="1">
    <source>
        <dbReference type="EMBL" id="GBL84591.1"/>
    </source>
</evidence>
<dbReference type="AlphaFoldDB" id="A0A4Y2AX08"/>
<organism evidence="1 2">
    <name type="scientific">Araneus ventricosus</name>
    <name type="common">Orbweaver spider</name>
    <name type="synonym">Epeira ventricosa</name>
    <dbReference type="NCBI Taxonomy" id="182803"/>
    <lineage>
        <taxon>Eukaryota</taxon>
        <taxon>Metazoa</taxon>
        <taxon>Ecdysozoa</taxon>
        <taxon>Arthropoda</taxon>
        <taxon>Chelicerata</taxon>
        <taxon>Arachnida</taxon>
        <taxon>Araneae</taxon>
        <taxon>Araneomorphae</taxon>
        <taxon>Entelegynae</taxon>
        <taxon>Araneoidea</taxon>
        <taxon>Araneidae</taxon>
        <taxon>Araneus</taxon>
    </lineage>
</organism>
<name>A0A4Y2AX08_ARAVE</name>